<feature type="domain" description="C2H2-type" evidence="2">
    <location>
        <begin position="124"/>
        <end position="155"/>
    </location>
</feature>
<feature type="non-terminal residue" evidence="3">
    <location>
        <position position="1"/>
    </location>
</feature>
<dbReference type="InterPro" id="IPR013087">
    <property type="entry name" value="Znf_C2H2_type"/>
</dbReference>
<dbReference type="EMBL" id="BMAW01070604">
    <property type="protein sequence ID" value="GFT74116.1"/>
    <property type="molecule type" value="Genomic_DNA"/>
</dbReference>
<feature type="compositionally biased region" description="Polar residues" evidence="1">
    <location>
        <begin position="14"/>
        <end position="36"/>
    </location>
</feature>
<name>A0A8X6PJA7_NEPPI</name>
<evidence type="ECO:0000313" key="4">
    <source>
        <dbReference type="Proteomes" id="UP000887013"/>
    </source>
</evidence>
<dbReference type="SMART" id="SM00355">
    <property type="entry name" value="ZnF_C2H2"/>
    <property type="match status" value="2"/>
</dbReference>
<keyword evidence="4" id="KW-1185">Reference proteome</keyword>
<feature type="region of interest" description="Disordered" evidence="1">
    <location>
        <begin position="14"/>
        <end position="44"/>
    </location>
</feature>
<protein>
    <recommendedName>
        <fullName evidence="2">C2H2-type domain-containing protein</fullName>
    </recommendedName>
</protein>
<dbReference type="AlphaFoldDB" id="A0A8X6PJA7"/>
<feature type="region of interest" description="Disordered" evidence="1">
    <location>
        <begin position="233"/>
        <end position="260"/>
    </location>
</feature>
<evidence type="ECO:0000259" key="2">
    <source>
        <dbReference type="SMART" id="SM00355"/>
    </source>
</evidence>
<dbReference type="OrthoDB" id="6515899at2759"/>
<gene>
    <name evidence="3" type="ORF">NPIL_223021</name>
</gene>
<proteinExistence type="predicted"/>
<accession>A0A8X6PJA7</accession>
<reference evidence="3" key="1">
    <citation type="submission" date="2020-08" db="EMBL/GenBank/DDBJ databases">
        <title>Multicomponent nature underlies the extraordinary mechanical properties of spider dragline silk.</title>
        <authorList>
            <person name="Kono N."/>
            <person name="Nakamura H."/>
            <person name="Mori M."/>
            <person name="Yoshida Y."/>
            <person name="Ohtoshi R."/>
            <person name="Malay A.D."/>
            <person name="Moran D.A.P."/>
            <person name="Tomita M."/>
            <person name="Numata K."/>
            <person name="Arakawa K."/>
        </authorList>
    </citation>
    <scope>NUCLEOTIDE SEQUENCE</scope>
</reference>
<dbReference type="Proteomes" id="UP000887013">
    <property type="component" value="Unassembled WGS sequence"/>
</dbReference>
<evidence type="ECO:0000313" key="3">
    <source>
        <dbReference type="EMBL" id="GFT74116.1"/>
    </source>
</evidence>
<feature type="domain" description="C2H2-type" evidence="2">
    <location>
        <begin position="201"/>
        <end position="223"/>
    </location>
</feature>
<organism evidence="3 4">
    <name type="scientific">Nephila pilipes</name>
    <name type="common">Giant wood spider</name>
    <name type="synonym">Nephila maculata</name>
    <dbReference type="NCBI Taxonomy" id="299642"/>
    <lineage>
        <taxon>Eukaryota</taxon>
        <taxon>Metazoa</taxon>
        <taxon>Ecdysozoa</taxon>
        <taxon>Arthropoda</taxon>
        <taxon>Chelicerata</taxon>
        <taxon>Arachnida</taxon>
        <taxon>Araneae</taxon>
        <taxon>Araneomorphae</taxon>
        <taxon>Entelegynae</taxon>
        <taxon>Araneoidea</taxon>
        <taxon>Nephilidae</taxon>
        <taxon>Nephila</taxon>
    </lineage>
</organism>
<sequence>HKIGLRLHLFQQHNIRNNSNQKKSSTNLSSIQTNEFSAPPRPLTPNKIQVPSRIFINNQQEAGPSNPPIQCMECSRSFSSSRPEYYRPFSSSRIPLPEECGYCNDPVSLLGNTIKYSFPLPQRLHCPIAGCGRPFQTQKWYTTNTSLKKHLQIFHRVQISSVEFWCSICTKRISGKPSIHSCLKITNTSVIHPAIASSSSWVCSICKFSAASKAGLDHHLRSHKKTDLASKGIPLVNLPTPKQRKKNKNNRITPLLNGEPGSMPLDRPLPAFNAPEDISVPPDPSSPIEDFQKIDLPPPPLLSSFLEPLTVLLNEEIDNKLSHLETLHNDIISSIQEHFHLIPPANRPDKPTFRKTVASDAQGVQKAYSWNRRKCIRDLINPNPTRCSIPASDLFTHFENAWGAPADNSCPDFSPPPTLPAICESLDAELVCACLRCCACFVQLRIAVLLSCPYSIRHILIDCPVFDHHHGLFHSSVLIYLTWWKPPPV</sequence>
<evidence type="ECO:0000256" key="1">
    <source>
        <dbReference type="SAM" id="MobiDB-lite"/>
    </source>
</evidence>
<comment type="caution">
    <text evidence="3">The sequence shown here is derived from an EMBL/GenBank/DDBJ whole genome shotgun (WGS) entry which is preliminary data.</text>
</comment>